<gene>
    <name evidence="2" type="ORF">AKJ08_1612</name>
</gene>
<keyword evidence="3" id="KW-1185">Reference proteome</keyword>
<sequence length="81" mass="9024">MAAMDSSGSRGARDDEESFLDWDGRATLFDEEDEEENEEEEDDSEDEESGVVRDDEEEGSDESPFDADSEPDDPPGEVLDD</sequence>
<feature type="region of interest" description="Disordered" evidence="1">
    <location>
        <begin position="1"/>
        <end position="81"/>
    </location>
</feature>
<reference evidence="2 3" key="1">
    <citation type="submission" date="2015-08" db="EMBL/GenBank/DDBJ databases">
        <authorList>
            <person name="Babu N.S."/>
            <person name="Beckwith C.J."/>
            <person name="Beseler K.G."/>
            <person name="Brison A."/>
            <person name="Carone J.V."/>
            <person name="Caskin T.P."/>
            <person name="Diamond M."/>
            <person name="Durham M.E."/>
            <person name="Foxe J.M."/>
            <person name="Go M."/>
            <person name="Henderson B.A."/>
            <person name="Jones I.B."/>
            <person name="McGettigan J.A."/>
            <person name="Micheletti S.J."/>
            <person name="Nasrallah M.E."/>
            <person name="Ortiz D."/>
            <person name="Piller C.R."/>
            <person name="Privatt S.R."/>
            <person name="Schneider S.L."/>
            <person name="Sharp S."/>
            <person name="Smith T.C."/>
            <person name="Stanton J.D."/>
            <person name="Ullery H.E."/>
            <person name="Wilson R.J."/>
            <person name="Serrano M.G."/>
            <person name="Buck G."/>
            <person name="Lee V."/>
            <person name="Wang Y."/>
            <person name="Carvalho R."/>
            <person name="Voegtly L."/>
            <person name="Shi R."/>
            <person name="Duckworth R."/>
            <person name="Johnson A."/>
            <person name="Loviza R."/>
            <person name="Walstead R."/>
            <person name="Shah Z."/>
            <person name="Kiflezghi M."/>
            <person name="Wade K."/>
            <person name="Ball S.L."/>
            <person name="Bradley K.W."/>
            <person name="Asai D.J."/>
            <person name="Bowman C.A."/>
            <person name="Russell D.A."/>
            <person name="Pope W.H."/>
            <person name="Jacobs-Sera D."/>
            <person name="Hendrix R.W."/>
            <person name="Hatfull G.F."/>
        </authorList>
    </citation>
    <scope>NUCLEOTIDE SEQUENCE [LARGE SCALE GENOMIC DNA]</scope>
    <source>
        <strain evidence="2 3">DSM 27710</strain>
    </source>
</reference>
<dbReference type="EMBL" id="CP012332">
    <property type="protein sequence ID" value="AKU91225.1"/>
    <property type="molecule type" value="Genomic_DNA"/>
</dbReference>
<accession>A0A0K1PCI7</accession>
<evidence type="ECO:0000313" key="2">
    <source>
        <dbReference type="EMBL" id="AKU91225.1"/>
    </source>
</evidence>
<feature type="compositionally biased region" description="Acidic residues" evidence="1">
    <location>
        <begin position="29"/>
        <end position="81"/>
    </location>
</feature>
<dbReference type="KEGG" id="vin:AKJ08_1612"/>
<protein>
    <submittedName>
        <fullName evidence="2">Uncharacterized protein</fullName>
    </submittedName>
</protein>
<proteinExistence type="predicted"/>
<dbReference type="AlphaFoldDB" id="A0A0K1PCI7"/>
<evidence type="ECO:0000313" key="3">
    <source>
        <dbReference type="Proteomes" id="UP000055590"/>
    </source>
</evidence>
<name>A0A0K1PCI7_9BACT</name>
<dbReference type="RefSeq" id="WP_050725569.1">
    <property type="nucleotide sequence ID" value="NZ_CP012332.1"/>
</dbReference>
<evidence type="ECO:0000256" key="1">
    <source>
        <dbReference type="SAM" id="MobiDB-lite"/>
    </source>
</evidence>
<organism evidence="2 3">
    <name type="scientific">Vulgatibacter incomptus</name>
    <dbReference type="NCBI Taxonomy" id="1391653"/>
    <lineage>
        <taxon>Bacteria</taxon>
        <taxon>Pseudomonadati</taxon>
        <taxon>Myxococcota</taxon>
        <taxon>Myxococcia</taxon>
        <taxon>Myxococcales</taxon>
        <taxon>Cystobacterineae</taxon>
        <taxon>Vulgatibacteraceae</taxon>
        <taxon>Vulgatibacter</taxon>
    </lineage>
</organism>
<dbReference type="Proteomes" id="UP000055590">
    <property type="component" value="Chromosome"/>
</dbReference>